<sequence>MLFYGQHVSHEWERRNLLRNFAAGRIKRADICDADFLLVTASEYHGEPSRRPCPVCEKTMNNVRWIYGEQLGRRSGTARSAEEIETIAAEAGPITVHRVEVCPHCRWNHLLEESVAQWHPGPGNNTEEKY</sequence>
<organism evidence="1 2">
    <name type="scientific">Corynebacterium breve</name>
    <dbReference type="NCBI Taxonomy" id="3049799"/>
    <lineage>
        <taxon>Bacteria</taxon>
        <taxon>Bacillati</taxon>
        <taxon>Actinomycetota</taxon>
        <taxon>Actinomycetes</taxon>
        <taxon>Mycobacteriales</taxon>
        <taxon>Corynebacteriaceae</taxon>
        <taxon>Corynebacterium</taxon>
    </lineage>
</organism>
<accession>A0ABY8VD56</accession>
<dbReference type="EMBL" id="CP126969">
    <property type="protein sequence ID" value="WIM67590.1"/>
    <property type="molecule type" value="Genomic_DNA"/>
</dbReference>
<protein>
    <submittedName>
        <fullName evidence="1">DUF5318 family protein</fullName>
    </submittedName>
</protein>
<gene>
    <name evidence="1" type="ORF">QP027_10955</name>
</gene>
<dbReference type="InterPro" id="IPR035169">
    <property type="entry name" value="DUF5318"/>
</dbReference>
<keyword evidence="2" id="KW-1185">Reference proteome</keyword>
<reference evidence="1 2" key="1">
    <citation type="submission" date="2023-05" db="EMBL/GenBank/DDBJ databases">
        <title>Corynebacterium suedekumii sp. nov. and Corynebacterium breve sp. nov. isolated from raw cow's milk.</title>
        <authorList>
            <person name="Baer M.K."/>
            <person name="Mehl L."/>
            <person name="Hellmuth R."/>
            <person name="Marke G."/>
            <person name="Lipski A."/>
        </authorList>
    </citation>
    <scope>NUCLEOTIDE SEQUENCE [LARGE SCALE GENOMIC DNA]</scope>
    <source>
        <strain evidence="1 2">R4</strain>
    </source>
</reference>
<dbReference type="Proteomes" id="UP001225598">
    <property type="component" value="Chromosome"/>
</dbReference>
<evidence type="ECO:0000313" key="2">
    <source>
        <dbReference type="Proteomes" id="UP001225598"/>
    </source>
</evidence>
<proteinExistence type="predicted"/>
<evidence type="ECO:0000313" key="1">
    <source>
        <dbReference type="EMBL" id="WIM67590.1"/>
    </source>
</evidence>
<dbReference type="Pfam" id="PF17249">
    <property type="entry name" value="DUF5318"/>
    <property type="match status" value="1"/>
</dbReference>
<name>A0ABY8VD56_9CORY</name>
<dbReference type="RefSeq" id="WP_284824790.1">
    <property type="nucleotide sequence ID" value="NZ_CP126969.1"/>
</dbReference>